<proteinExistence type="predicted"/>
<name>A0A0A9AA22_ARUDO</name>
<organism evidence="1">
    <name type="scientific">Arundo donax</name>
    <name type="common">Giant reed</name>
    <name type="synonym">Donax arundinaceus</name>
    <dbReference type="NCBI Taxonomy" id="35708"/>
    <lineage>
        <taxon>Eukaryota</taxon>
        <taxon>Viridiplantae</taxon>
        <taxon>Streptophyta</taxon>
        <taxon>Embryophyta</taxon>
        <taxon>Tracheophyta</taxon>
        <taxon>Spermatophyta</taxon>
        <taxon>Magnoliopsida</taxon>
        <taxon>Liliopsida</taxon>
        <taxon>Poales</taxon>
        <taxon>Poaceae</taxon>
        <taxon>PACMAD clade</taxon>
        <taxon>Arundinoideae</taxon>
        <taxon>Arundineae</taxon>
        <taxon>Arundo</taxon>
    </lineage>
</organism>
<protein>
    <submittedName>
        <fullName evidence="1">Uncharacterized protein</fullName>
    </submittedName>
</protein>
<accession>A0A0A9AA22</accession>
<reference evidence="1" key="1">
    <citation type="submission" date="2014-09" db="EMBL/GenBank/DDBJ databases">
        <authorList>
            <person name="Magalhaes I.L.F."/>
            <person name="Oliveira U."/>
            <person name="Santos F.R."/>
            <person name="Vidigal T.H.D.A."/>
            <person name="Brescovit A.D."/>
            <person name="Santos A.J."/>
        </authorList>
    </citation>
    <scope>NUCLEOTIDE SEQUENCE</scope>
    <source>
        <tissue evidence="1">Shoot tissue taken approximately 20 cm above the soil surface</tissue>
    </source>
</reference>
<evidence type="ECO:0000313" key="1">
    <source>
        <dbReference type="EMBL" id="JAD45845.1"/>
    </source>
</evidence>
<sequence>MYRVTLSATFALREGYKFDKVMFGGFFQVLLASFRLSNIRLNISSVISRCGDAYTM</sequence>
<dbReference type="AlphaFoldDB" id="A0A0A9AA22"/>
<reference evidence="1" key="2">
    <citation type="journal article" date="2015" name="Data Brief">
        <title>Shoot transcriptome of the giant reed, Arundo donax.</title>
        <authorList>
            <person name="Barrero R.A."/>
            <person name="Guerrero F.D."/>
            <person name="Moolhuijzen P."/>
            <person name="Goolsby J.A."/>
            <person name="Tidwell J."/>
            <person name="Bellgard S.E."/>
            <person name="Bellgard M.I."/>
        </authorList>
    </citation>
    <scope>NUCLEOTIDE SEQUENCE</scope>
    <source>
        <tissue evidence="1">Shoot tissue taken approximately 20 cm above the soil surface</tissue>
    </source>
</reference>
<dbReference type="EMBL" id="GBRH01252050">
    <property type="protein sequence ID" value="JAD45845.1"/>
    <property type="molecule type" value="Transcribed_RNA"/>
</dbReference>